<comment type="caution">
    <text evidence="1">The sequence shown here is derived from an EMBL/GenBank/DDBJ whole genome shotgun (WGS) entry which is preliminary data.</text>
</comment>
<reference evidence="1" key="1">
    <citation type="journal article" date="2020" name="Nat. Commun.">
        <title>Large-scale genome sequencing of mycorrhizal fungi provides insights into the early evolution of symbiotic traits.</title>
        <authorList>
            <person name="Miyauchi S."/>
            <person name="Kiss E."/>
            <person name="Kuo A."/>
            <person name="Drula E."/>
            <person name="Kohler A."/>
            <person name="Sanchez-Garcia M."/>
            <person name="Morin E."/>
            <person name="Andreopoulos B."/>
            <person name="Barry K.W."/>
            <person name="Bonito G."/>
            <person name="Buee M."/>
            <person name="Carver A."/>
            <person name="Chen C."/>
            <person name="Cichocki N."/>
            <person name="Clum A."/>
            <person name="Culley D."/>
            <person name="Crous P.W."/>
            <person name="Fauchery L."/>
            <person name="Girlanda M."/>
            <person name="Hayes R.D."/>
            <person name="Keri Z."/>
            <person name="LaButti K."/>
            <person name="Lipzen A."/>
            <person name="Lombard V."/>
            <person name="Magnuson J."/>
            <person name="Maillard F."/>
            <person name="Murat C."/>
            <person name="Nolan M."/>
            <person name="Ohm R.A."/>
            <person name="Pangilinan J."/>
            <person name="Pereira M.F."/>
            <person name="Perotto S."/>
            <person name="Peter M."/>
            <person name="Pfister S."/>
            <person name="Riley R."/>
            <person name="Sitrit Y."/>
            <person name="Stielow J.B."/>
            <person name="Szollosi G."/>
            <person name="Zifcakova L."/>
            <person name="Stursova M."/>
            <person name="Spatafora J.W."/>
            <person name="Tedersoo L."/>
            <person name="Vaario L.M."/>
            <person name="Yamada A."/>
            <person name="Yan M."/>
            <person name="Wang P."/>
            <person name="Xu J."/>
            <person name="Bruns T."/>
            <person name="Baldrian P."/>
            <person name="Vilgalys R."/>
            <person name="Dunand C."/>
            <person name="Henrissat B."/>
            <person name="Grigoriev I.V."/>
            <person name="Hibbett D."/>
            <person name="Nagy L.G."/>
            <person name="Martin F.M."/>
        </authorList>
    </citation>
    <scope>NUCLEOTIDE SEQUENCE</scope>
    <source>
        <strain evidence="1">UP504</strain>
    </source>
</reference>
<name>A0A9P6BA81_9AGAM</name>
<gene>
    <name evidence="1" type="ORF">BS47DRAFT_1388536</name>
</gene>
<sequence>MRRQDPNLDSSVSASEYTSNVVRLAYLKLIESFGGEDSDTWAAEATRLHRGT</sequence>
<organism evidence="1 2">
    <name type="scientific">Hydnum rufescens UP504</name>
    <dbReference type="NCBI Taxonomy" id="1448309"/>
    <lineage>
        <taxon>Eukaryota</taxon>
        <taxon>Fungi</taxon>
        <taxon>Dikarya</taxon>
        <taxon>Basidiomycota</taxon>
        <taxon>Agaricomycotina</taxon>
        <taxon>Agaricomycetes</taxon>
        <taxon>Cantharellales</taxon>
        <taxon>Hydnaceae</taxon>
        <taxon>Hydnum</taxon>
    </lineage>
</organism>
<evidence type="ECO:0000313" key="2">
    <source>
        <dbReference type="Proteomes" id="UP000886523"/>
    </source>
</evidence>
<evidence type="ECO:0000313" key="1">
    <source>
        <dbReference type="EMBL" id="KAF9519121.1"/>
    </source>
</evidence>
<proteinExistence type="predicted"/>
<protein>
    <submittedName>
        <fullName evidence="1">Uncharacterized protein</fullName>
    </submittedName>
</protein>
<dbReference type="AlphaFoldDB" id="A0A9P6BA81"/>
<dbReference type="EMBL" id="MU128920">
    <property type="protein sequence ID" value="KAF9519121.1"/>
    <property type="molecule type" value="Genomic_DNA"/>
</dbReference>
<dbReference type="Proteomes" id="UP000886523">
    <property type="component" value="Unassembled WGS sequence"/>
</dbReference>
<accession>A0A9P6BA81</accession>
<keyword evidence="2" id="KW-1185">Reference proteome</keyword>